<dbReference type="PROSITE" id="PS50839">
    <property type="entry name" value="CHASE"/>
    <property type="match status" value="1"/>
</dbReference>
<feature type="domain" description="PAS" evidence="7">
    <location>
        <begin position="492"/>
        <end position="525"/>
    </location>
</feature>
<sequence length="614" mass="68678">MVQFSRTPPNQPDPKDSPPFWSSPALILILFVLGLALSLLVSHQSAQSTRDAVDGRFNSRADQVTHLLQERVAHFSLLLQSARGTLLNTTGLEPRQQSEHWHRMFDSFDLDFASLGIVGLSYTAYVPAGQQAIFAARHQIDEQALDIFPPPSIARPSFVVLYLSPGSIERRMRGYDIASGPSRYNAALEARQSGVVSVTPPLSLLPTDVSSLDYLLLLPVTHQKPGESEEFLGWTTLGFSMSKIITQSLQPQNGQMQIRLYDPRQPDLEPTFDSHPDQTELNGPSGTRYIQLGSERIRLDFHSLDTRINSLFDRQLDMNTLVAGLAVTLFLALTLMSFIIARTRTDRLNHKLSAQAAEVHDRYRILFEQCPEAVVVHINGQVELANTHAARLFGYESPEGLYSRHVRELVHPDSMDIVKQRSSSRQPGEPLPPSEQTLVRQDGSTFEAEVTSSLIHLNGENAVQVLFRDISAEKQTRREAGIAKTLILQNHDAIMVTDAAGTIEMVNPAFEAMTGYTRQQIIGENAAIMNSGQHGKPFFFELWRSLKQHGHWQGHIINRKQGGELFVQSTEISAVRDEQRKTTHFVCLLQDVTKGTASENQQQLMTLQNQRKPA</sequence>
<dbReference type="InterPro" id="IPR006189">
    <property type="entry name" value="CHASE_dom"/>
</dbReference>
<keyword evidence="10" id="KW-1185">Reference proteome</keyword>
<dbReference type="SUPFAM" id="SSF55785">
    <property type="entry name" value="PYP-like sensor domain (PAS domain)"/>
    <property type="match status" value="2"/>
</dbReference>
<evidence type="ECO:0000256" key="3">
    <source>
        <dbReference type="ARBA" id="ARBA00022989"/>
    </source>
</evidence>
<dbReference type="InterPro" id="IPR000014">
    <property type="entry name" value="PAS"/>
</dbReference>
<keyword evidence="3 6" id="KW-1133">Transmembrane helix</keyword>
<dbReference type="InterPro" id="IPR001610">
    <property type="entry name" value="PAC"/>
</dbReference>
<dbReference type="GO" id="GO:0003824">
    <property type="term" value="F:catalytic activity"/>
    <property type="evidence" value="ECO:0007669"/>
    <property type="project" value="UniProtKB-ARBA"/>
</dbReference>
<feature type="transmembrane region" description="Helical" evidence="6">
    <location>
        <begin position="321"/>
        <end position="341"/>
    </location>
</feature>
<evidence type="ECO:0000313" key="10">
    <source>
        <dbReference type="Proteomes" id="UP000186895"/>
    </source>
</evidence>
<dbReference type="EMBL" id="FTMN01000002">
    <property type="protein sequence ID" value="SIQ07481.1"/>
    <property type="molecule type" value="Genomic_DNA"/>
</dbReference>
<dbReference type="Gene3D" id="3.30.450.20">
    <property type="entry name" value="PAS domain"/>
    <property type="match status" value="2"/>
</dbReference>
<protein>
    <submittedName>
        <fullName evidence="9">PAS domain S-box-containing protein</fullName>
    </submittedName>
</protein>
<evidence type="ECO:0000256" key="2">
    <source>
        <dbReference type="ARBA" id="ARBA00022692"/>
    </source>
</evidence>
<dbReference type="InterPro" id="IPR035965">
    <property type="entry name" value="PAS-like_dom_sf"/>
</dbReference>
<feature type="domain" description="PAS" evidence="7">
    <location>
        <begin position="374"/>
        <end position="420"/>
    </location>
</feature>
<dbReference type="Proteomes" id="UP000186895">
    <property type="component" value="Unassembled WGS sequence"/>
</dbReference>
<dbReference type="SMART" id="SM01079">
    <property type="entry name" value="CHASE"/>
    <property type="match status" value="1"/>
</dbReference>
<dbReference type="CDD" id="cd00130">
    <property type="entry name" value="PAS"/>
    <property type="match status" value="2"/>
</dbReference>
<dbReference type="AlphaFoldDB" id="A0A1N6PT32"/>
<dbReference type="SMART" id="SM00091">
    <property type="entry name" value="PAS"/>
    <property type="match status" value="2"/>
</dbReference>
<dbReference type="NCBIfam" id="TIGR00229">
    <property type="entry name" value="sensory_box"/>
    <property type="match status" value="2"/>
</dbReference>
<gene>
    <name evidence="9" type="ORF">SAMN05421647_10217</name>
</gene>
<dbReference type="InterPro" id="IPR013767">
    <property type="entry name" value="PAS_fold"/>
</dbReference>
<dbReference type="InterPro" id="IPR052155">
    <property type="entry name" value="Biofilm_reg_signaling"/>
</dbReference>
<comment type="subcellular location">
    <subcellularLocation>
        <location evidence="1">Membrane</location>
    </subcellularLocation>
</comment>
<dbReference type="Pfam" id="PF13426">
    <property type="entry name" value="PAS_9"/>
    <property type="match status" value="1"/>
</dbReference>
<dbReference type="PROSITE" id="PS50112">
    <property type="entry name" value="PAS"/>
    <property type="match status" value="2"/>
</dbReference>
<dbReference type="Pfam" id="PF03924">
    <property type="entry name" value="CHASE"/>
    <property type="match status" value="1"/>
</dbReference>
<accession>A0A1N6PT32</accession>
<dbReference type="eggNOG" id="COG2202">
    <property type="taxonomic scope" value="Bacteria"/>
</dbReference>
<dbReference type="Pfam" id="PF00989">
    <property type="entry name" value="PAS"/>
    <property type="match status" value="1"/>
</dbReference>
<feature type="region of interest" description="Disordered" evidence="5">
    <location>
        <begin position="417"/>
        <end position="440"/>
    </location>
</feature>
<evidence type="ECO:0000256" key="4">
    <source>
        <dbReference type="ARBA" id="ARBA00023136"/>
    </source>
</evidence>
<dbReference type="InterPro" id="IPR042240">
    <property type="entry name" value="CHASE_sf"/>
</dbReference>
<evidence type="ECO:0000313" key="9">
    <source>
        <dbReference type="EMBL" id="SIQ07481.1"/>
    </source>
</evidence>
<dbReference type="SMART" id="SM00086">
    <property type="entry name" value="PAC"/>
    <property type="match status" value="2"/>
</dbReference>
<proteinExistence type="predicted"/>
<dbReference type="PANTHER" id="PTHR44757">
    <property type="entry name" value="DIGUANYLATE CYCLASE DGCP"/>
    <property type="match status" value="1"/>
</dbReference>
<dbReference type="STRING" id="49186.SAMN05421647_10217"/>
<feature type="domain" description="CHASE" evidence="8">
    <location>
        <begin position="156"/>
        <end position="250"/>
    </location>
</feature>
<keyword evidence="4 6" id="KW-0472">Membrane</keyword>
<dbReference type="RefSeq" id="WP_076461350.1">
    <property type="nucleotide sequence ID" value="NZ_FTMN01000002.1"/>
</dbReference>
<evidence type="ECO:0000256" key="5">
    <source>
        <dbReference type="SAM" id="MobiDB-lite"/>
    </source>
</evidence>
<dbReference type="GO" id="GO:0016020">
    <property type="term" value="C:membrane"/>
    <property type="evidence" value="ECO:0007669"/>
    <property type="project" value="UniProtKB-SubCell"/>
</dbReference>
<evidence type="ECO:0000259" key="8">
    <source>
        <dbReference type="PROSITE" id="PS50839"/>
    </source>
</evidence>
<organism evidence="9 10">
    <name type="scientific">Marinobacterium stanieri</name>
    <dbReference type="NCBI Taxonomy" id="49186"/>
    <lineage>
        <taxon>Bacteria</taxon>
        <taxon>Pseudomonadati</taxon>
        <taxon>Pseudomonadota</taxon>
        <taxon>Gammaproteobacteria</taxon>
        <taxon>Oceanospirillales</taxon>
        <taxon>Oceanospirillaceae</taxon>
        <taxon>Marinobacterium</taxon>
    </lineage>
</organism>
<keyword evidence="2 6" id="KW-0812">Transmembrane</keyword>
<feature type="transmembrane region" description="Helical" evidence="6">
    <location>
        <begin position="20"/>
        <end position="41"/>
    </location>
</feature>
<dbReference type="PANTHER" id="PTHR44757:SF2">
    <property type="entry name" value="BIOFILM ARCHITECTURE MAINTENANCE PROTEIN MBAA"/>
    <property type="match status" value="1"/>
</dbReference>
<name>A0A1N6PT32_9GAMM</name>
<evidence type="ECO:0000256" key="1">
    <source>
        <dbReference type="ARBA" id="ARBA00004370"/>
    </source>
</evidence>
<evidence type="ECO:0000259" key="7">
    <source>
        <dbReference type="PROSITE" id="PS50112"/>
    </source>
</evidence>
<evidence type="ECO:0000256" key="6">
    <source>
        <dbReference type="SAM" id="Phobius"/>
    </source>
</evidence>
<dbReference type="GO" id="GO:0007165">
    <property type="term" value="P:signal transduction"/>
    <property type="evidence" value="ECO:0007669"/>
    <property type="project" value="UniProtKB-ARBA"/>
</dbReference>
<reference evidence="9 10" key="1">
    <citation type="submission" date="2017-01" db="EMBL/GenBank/DDBJ databases">
        <authorList>
            <person name="Mah S.A."/>
            <person name="Swanson W.J."/>
            <person name="Moy G.W."/>
            <person name="Vacquier V.D."/>
        </authorList>
    </citation>
    <scope>NUCLEOTIDE SEQUENCE [LARGE SCALE GENOMIC DNA]</scope>
    <source>
        <strain evidence="9 10">DSM 7027</strain>
    </source>
</reference>
<dbReference type="Gene3D" id="3.30.450.350">
    <property type="entry name" value="CHASE domain"/>
    <property type="match status" value="1"/>
</dbReference>